<protein>
    <submittedName>
        <fullName evidence="2">MarR family winged helix-turn-helix transcriptional regulator</fullName>
    </submittedName>
</protein>
<accession>A0ABT9HR38</accession>
<gene>
    <name evidence="2" type="ORF">Q9K02_10755</name>
</gene>
<name>A0ABT9HR38_9SPHN</name>
<dbReference type="InterPro" id="IPR000835">
    <property type="entry name" value="HTH_MarR-typ"/>
</dbReference>
<dbReference type="InterPro" id="IPR036390">
    <property type="entry name" value="WH_DNA-bd_sf"/>
</dbReference>
<evidence type="ECO:0000313" key="3">
    <source>
        <dbReference type="Proteomes" id="UP001240639"/>
    </source>
</evidence>
<sequence>MEKAQDVPPVGLGTLLRAVLAQLEPAVEQAYSAADPRMRSRYYPILRHLLIHEQASVGQIAAAVGVSQPAITQTIRQMAEVDLLDVRPGEDRRARNVRLSAAGLDMVERLRPVWKTVSAAADGLERDSGQPIFAALEAVLEALSSRGFANRIAQEKGTET</sequence>
<keyword evidence="3" id="KW-1185">Reference proteome</keyword>
<dbReference type="InterPro" id="IPR036388">
    <property type="entry name" value="WH-like_DNA-bd_sf"/>
</dbReference>
<reference evidence="2 3" key="1">
    <citation type="submission" date="2023-08" db="EMBL/GenBank/DDBJ databases">
        <title>genomic of G39.</title>
        <authorList>
            <person name="Wang Y."/>
        </authorList>
    </citation>
    <scope>NUCLEOTIDE SEQUENCE [LARGE SCALE GENOMIC DNA]</scope>
    <source>
        <strain evidence="2 3">G39</strain>
    </source>
</reference>
<evidence type="ECO:0000313" key="2">
    <source>
        <dbReference type="EMBL" id="MDP4575617.1"/>
    </source>
</evidence>
<dbReference type="Gene3D" id="1.10.10.10">
    <property type="entry name" value="Winged helix-like DNA-binding domain superfamily/Winged helix DNA-binding domain"/>
    <property type="match status" value="1"/>
</dbReference>
<proteinExistence type="predicted"/>
<organism evidence="2 3">
    <name type="scientific">Qipengyuania profundimaris</name>
    <dbReference type="NCBI Taxonomy" id="3067652"/>
    <lineage>
        <taxon>Bacteria</taxon>
        <taxon>Pseudomonadati</taxon>
        <taxon>Pseudomonadota</taxon>
        <taxon>Alphaproteobacteria</taxon>
        <taxon>Sphingomonadales</taxon>
        <taxon>Erythrobacteraceae</taxon>
        <taxon>Qipengyuania</taxon>
    </lineage>
</organism>
<comment type="caution">
    <text evidence="2">The sequence shown here is derived from an EMBL/GenBank/DDBJ whole genome shotgun (WGS) entry which is preliminary data.</text>
</comment>
<dbReference type="EMBL" id="JAVAIM010000001">
    <property type="protein sequence ID" value="MDP4575617.1"/>
    <property type="molecule type" value="Genomic_DNA"/>
</dbReference>
<dbReference type="SUPFAM" id="SSF46785">
    <property type="entry name" value="Winged helix' DNA-binding domain"/>
    <property type="match status" value="1"/>
</dbReference>
<dbReference type="InterPro" id="IPR011991">
    <property type="entry name" value="ArsR-like_HTH"/>
</dbReference>
<evidence type="ECO:0000259" key="1">
    <source>
        <dbReference type="Pfam" id="PF12802"/>
    </source>
</evidence>
<dbReference type="CDD" id="cd00090">
    <property type="entry name" value="HTH_ARSR"/>
    <property type="match status" value="1"/>
</dbReference>
<dbReference type="Pfam" id="PF12802">
    <property type="entry name" value="MarR_2"/>
    <property type="match status" value="1"/>
</dbReference>
<dbReference type="RefSeq" id="WP_305932896.1">
    <property type="nucleotide sequence ID" value="NZ_JAVAIM010000001.1"/>
</dbReference>
<feature type="domain" description="HTH marR-type" evidence="1">
    <location>
        <begin position="42"/>
        <end position="94"/>
    </location>
</feature>
<dbReference type="Proteomes" id="UP001240639">
    <property type="component" value="Unassembled WGS sequence"/>
</dbReference>